<evidence type="ECO:0000256" key="3">
    <source>
        <dbReference type="ARBA" id="ARBA00005139"/>
    </source>
</evidence>
<dbReference type="InterPro" id="IPR041740">
    <property type="entry name" value="AKii-LysC-BS"/>
</dbReference>
<dbReference type="SUPFAM" id="SSF53633">
    <property type="entry name" value="Carbamate kinase-like"/>
    <property type="match status" value="1"/>
</dbReference>
<evidence type="ECO:0000256" key="13">
    <source>
        <dbReference type="RuleBase" id="RU004249"/>
    </source>
</evidence>
<comment type="similarity">
    <text evidence="4 12">Belongs to the aspartokinase family.</text>
</comment>
<evidence type="ECO:0000256" key="2">
    <source>
        <dbReference type="ARBA" id="ARBA00004986"/>
    </source>
</evidence>
<dbReference type="GO" id="GO:0009088">
    <property type="term" value="P:threonine biosynthetic process"/>
    <property type="evidence" value="ECO:0007669"/>
    <property type="project" value="UniProtKB-UniPathway"/>
</dbReference>
<dbReference type="Proteomes" id="UP000282321">
    <property type="component" value="Unassembled WGS sequence"/>
</dbReference>
<dbReference type="Gene3D" id="3.40.1160.10">
    <property type="entry name" value="Acetylglutamate kinase-like"/>
    <property type="match status" value="1"/>
</dbReference>
<dbReference type="EC" id="2.7.2.4" evidence="12"/>
<feature type="binding site" evidence="11">
    <location>
        <position position="179"/>
    </location>
    <ligand>
        <name>ATP</name>
        <dbReference type="ChEBI" id="CHEBI:30616"/>
    </ligand>
</feature>
<protein>
    <recommendedName>
        <fullName evidence="12">Aspartokinase</fullName>
        <ecNumber evidence="12">2.7.2.4</ecNumber>
    </recommendedName>
</protein>
<evidence type="ECO:0000256" key="11">
    <source>
        <dbReference type="PIRSR" id="PIRSR000726-1"/>
    </source>
</evidence>
<dbReference type="GO" id="GO:0005829">
    <property type="term" value="C:cytosol"/>
    <property type="evidence" value="ECO:0007669"/>
    <property type="project" value="TreeGrafter"/>
</dbReference>
<evidence type="ECO:0000313" key="15">
    <source>
        <dbReference type="EMBL" id="RKX68047.1"/>
    </source>
</evidence>
<evidence type="ECO:0000256" key="10">
    <source>
        <dbReference type="ARBA" id="ARBA00047872"/>
    </source>
</evidence>
<evidence type="ECO:0000256" key="12">
    <source>
        <dbReference type="RuleBase" id="RU003448"/>
    </source>
</evidence>
<dbReference type="NCBIfam" id="TIGR00657">
    <property type="entry name" value="asp_kinases"/>
    <property type="match status" value="1"/>
</dbReference>
<feature type="binding site" evidence="11">
    <location>
        <position position="74"/>
    </location>
    <ligand>
        <name>substrate</name>
    </ligand>
</feature>
<organism evidence="15 16">
    <name type="scientific">candidate division TA06 bacterium</name>
    <dbReference type="NCBI Taxonomy" id="2250710"/>
    <lineage>
        <taxon>Bacteria</taxon>
        <taxon>Bacteria division TA06</taxon>
    </lineage>
</organism>
<feature type="binding site" evidence="11">
    <location>
        <begin position="7"/>
        <end position="10"/>
    </location>
    <ligand>
        <name>ATP</name>
        <dbReference type="ChEBI" id="CHEBI:30616"/>
    </ligand>
</feature>
<comment type="caution">
    <text evidence="15">The sequence shown here is derived from an EMBL/GenBank/DDBJ whole genome shotgun (WGS) entry which is preliminary data.</text>
</comment>
<dbReference type="InterPro" id="IPR036393">
    <property type="entry name" value="AceGlu_kinase-like_sf"/>
</dbReference>
<dbReference type="UniPathway" id="UPA00050">
    <property type="reaction ID" value="UER00461"/>
</dbReference>
<dbReference type="GO" id="GO:0009090">
    <property type="term" value="P:homoserine biosynthetic process"/>
    <property type="evidence" value="ECO:0007669"/>
    <property type="project" value="TreeGrafter"/>
</dbReference>
<dbReference type="Pfam" id="PF00696">
    <property type="entry name" value="AA_kinase"/>
    <property type="match status" value="1"/>
</dbReference>
<evidence type="ECO:0000256" key="6">
    <source>
        <dbReference type="ARBA" id="ARBA00022741"/>
    </source>
</evidence>
<name>A0A660SBI4_UNCT6</name>
<accession>A0A660SBI4</accession>
<dbReference type="GO" id="GO:0009089">
    <property type="term" value="P:lysine biosynthetic process via diaminopimelate"/>
    <property type="evidence" value="ECO:0007669"/>
    <property type="project" value="UniProtKB-UniPathway"/>
</dbReference>
<gene>
    <name evidence="15" type="ORF">DRP44_00630</name>
</gene>
<keyword evidence="13" id="KW-0028">Amino-acid biosynthesis</keyword>
<keyword evidence="7 12" id="KW-0418">Kinase</keyword>
<dbReference type="AlphaFoldDB" id="A0A660SBI4"/>
<dbReference type="InterPro" id="IPR001048">
    <property type="entry name" value="Asp/Glu/Uridylate_kinase"/>
</dbReference>
<evidence type="ECO:0000259" key="14">
    <source>
        <dbReference type="Pfam" id="PF00696"/>
    </source>
</evidence>
<keyword evidence="9" id="KW-0457">Lysine biosynthesis</keyword>
<proteinExistence type="inferred from homology"/>
<dbReference type="PIRSF" id="PIRSF000726">
    <property type="entry name" value="Asp_kin"/>
    <property type="match status" value="1"/>
</dbReference>
<evidence type="ECO:0000256" key="1">
    <source>
        <dbReference type="ARBA" id="ARBA00004766"/>
    </source>
</evidence>
<evidence type="ECO:0000256" key="5">
    <source>
        <dbReference type="ARBA" id="ARBA00022679"/>
    </source>
</evidence>
<keyword evidence="6 11" id="KW-0547">Nucleotide-binding</keyword>
<dbReference type="InterPro" id="IPR005260">
    <property type="entry name" value="Asp_kin_monofn"/>
</dbReference>
<comment type="pathway">
    <text evidence="2 13">Amino-acid biosynthesis; L-methionine biosynthesis via de novo pathway; L-homoserine from L-aspartate: step 1/3.</text>
</comment>
<evidence type="ECO:0000256" key="4">
    <source>
        <dbReference type="ARBA" id="ARBA00010122"/>
    </source>
</evidence>
<sequence>MGIVVQKYGGSLLSDLRSLENVADLIVESKRRGNKVIVVVSAMGNTTNHLYQQAYEISSTPPKRELDMLVTAGERISMAMLSIAIQKRGEDAISFTGSQVGVITDNRHTNAHILNVLGDRVRAELEKDRIVIAAGFQGVSLNKEVTTLGRGGSDTSAVAIAAALNADICEMYKDVDGIYSIPPKYSANPKLIDEMEYPEAITMAKYGADVVHYRACEIAAKFSVPVRIKSLNSQTGGTLIKDKTNIESGFVKSVIVKNNAAYVTFKDNKSHSNRKIFFNLLKSYPVELLHISEIKKVNGFDELVLLSYYDKNDIENFSKELVGNIHANVKINGVKTVSLIGVGIINKTDIINTIYGIIGEEKSNQLYCFSGDMNLTFVFGNGKVDNIVKKIAIKFGLEKDEAY</sequence>
<keyword evidence="8 11" id="KW-0067">ATP-binding</keyword>
<dbReference type="GO" id="GO:0005524">
    <property type="term" value="F:ATP binding"/>
    <property type="evidence" value="ECO:0007669"/>
    <property type="project" value="UniProtKB-KW"/>
</dbReference>
<comment type="catalytic activity">
    <reaction evidence="10 12">
        <text>L-aspartate + ATP = 4-phospho-L-aspartate + ADP</text>
        <dbReference type="Rhea" id="RHEA:23776"/>
        <dbReference type="ChEBI" id="CHEBI:29991"/>
        <dbReference type="ChEBI" id="CHEBI:30616"/>
        <dbReference type="ChEBI" id="CHEBI:57535"/>
        <dbReference type="ChEBI" id="CHEBI:456216"/>
        <dbReference type="EC" id="2.7.2.4"/>
    </reaction>
</comment>
<dbReference type="CDD" id="cd04261">
    <property type="entry name" value="AAK_AKii-LysC-BS"/>
    <property type="match status" value="1"/>
</dbReference>
<evidence type="ECO:0000256" key="7">
    <source>
        <dbReference type="ARBA" id="ARBA00022777"/>
    </source>
</evidence>
<dbReference type="PANTHER" id="PTHR21499">
    <property type="entry name" value="ASPARTATE KINASE"/>
    <property type="match status" value="1"/>
</dbReference>
<dbReference type="GO" id="GO:0004072">
    <property type="term" value="F:aspartate kinase activity"/>
    <property type="evidence" value="ECO:0007669"/>
    <property type="project" value="UniProtKB-EC"/>
</dbReference>
<feature type="binding site" evidence="11">
    <location>
        <position position="47"/>
    </location>
    <ligand>
        <name>substrate</name>
    </ligand>
</feature>
<reference evidence="15 16" key="1">
    <citation type="submission" date="2018-06" db="EMBL/GenBank/DDBJ databases">
        <title>Extensive metabolic versatility and redundancy in microbially diverse, dynamic hydrothermal sediments.</title>
        <authorList>
            <person name="Dombrowski N."/>
            <person name="Teske A."/>
            <person name="Baker B.J."/>
        </authorList>
    </citation>
    <scope>NUCLEOTIDE SEQUENCE [LARGE SCALE GENOMIC DNA]</scope>
    <source>
        <strain evidence="15">B35_G9</strain>
    </source>
</reference>
<keyword evidence="5 12" id="KW-0808">Transferase</keyword>
<feature type="domain" description="Aspartate/glutamate/uridylate kinase" evidence="14">
    <location>
        <begin position="3"/>
        <end position="230"/>
    </location>
</feature>
<dbReference type="UniPathway" id="UPA00051">
    <property type="reaction ID" value="UER00462"/>
</dbReference>
<evidence type="ECO:0000256" key="8">
    <source>
        <dbReference type="ARBA" id="ARBA00022840"/>
    </source>
</evidence>
<dbReference type="UniPathway" id="UPA00034">
    <property type="reaction ID" value="UER00015"/>
</dbReference>
<dbReference type="PANTHER" id="PTHR21499:SF3">
    <property type="entry name" value="ASPARTOKINASE"/>
    <property type="match status" value="1"/>
</dbReference>
<comment type="pathway">
    <text evidence="1 13">Amino-acid biosynthesis; L-lysine biosynthesis via DAP pathway; (S)-tetrahydrodipicolinate from L-aspartate: step 1/4.</text>
</comment>
<comment type="pathway">
    <text evidence="3 13">Amino-acid biosynthesis; L-threonine biosynthesis; L-threonine from L-aspartate: step 1/5.</text>
</comment>
<evidence type="ECO:0000256" key="9">
    <source>
        <dbReference type="ARBA" id="ARBA00023154"/>
    </source>
</evidence>
<dbReference type="EMBL" id="QNBC01000004">
    <property type="protein sequence ID" value="RKX68047.1"/>
    <property type="molecule type" value="Genomic_DNA"/>
</dbReference>
<evidence type="ECO:0000313" key="16">
    <source>
        <dbReference type="Proteomes" id="UP000282321"/>
    </source>
</evidence>
<dbReference type="InterPro" id="IPR001341">
    <property type="entry name" value="Asp_kinase"/>
</dbReference>